<accession>A0A3G6M8B9</accession>
<dbReference type="SUPFAM" id="SSF56349">
    <property type="entry name" value="DNA breaking-rejoining enzymes"/>
    <property type="match status" value="1"/>
</dbReference>
<dbReference type="InterPro" id="IPR013762">
    <property type="entry name" value="Integrase-like_cat_sf"/>
</dbReference>
<dbReference type="Proteomes" id="UP000255224">
    <property type="component" value="Unassembled WGS sequence"/>
</dbReference>
<reference evidence="3" key="2">
    <citation type="submission" date="2018-11" db="EMBL/GenBank/DDBJ databases">
        <title>Proposal to divide the Flavobacteriaceae and reorganize its genera based on Amino Acid Identity values calculated from whole genome sequences.</title>
        <authorList>
            <person name="Nicholson A.C."/>
            <person name="Gulvik C.A."/>
            <person name="Whitney A.M."/>
            <person name="Humrighouse B.W."/>
            <person name="Bell M."/>
            <person name="Holmes B."/>
            <person name="Steigerwalt A."/>
            <person name="Villarma A."/>
            <person name="Sheth M."/>
            <person name="Batra D."/>
            <person name="Pryor J."/>
            <person name="Bernardet J.-F."/>
            <person name="Hugo C."/>
            <person name="Kampfer P."/>
            <person name="Newman J."/>
            <person name="Mcquiston J.R."/>
        </authorList>
    </citation>
    <scope>NUCLEOTIDE SEQUENCE [LARGE SCALE GENOMIC DNA]</scope>
    <source>
        <strain evidence="3">G0188</strain>
    </source>
</reference>
<keyword evidence="1" id="KW-0238">DNA-binding</keyword>
<accession>A0A376DZB3</accession>
<dbReference type="Gene3D" id="1.10.150.130">
    <property type="match status" value="1"/>
</dbReference>
<dbReference type="GO" id="GO:0015074">
    <property type="term" value="P:DNA integration"/>
    <property type="evidence" value="ECO:0007669"/>
    <property type="project" value="InterPro"/>
</dbReference>
<evidence type="ECO:0000313" key="5">
    <source>
        <dbReference type="Proteomes" id="UP000255224"/>
    </source>
</evidence>
<dbReference type="Gene3D" id="1.10.443.10">
    <property type="entry name" value="Intergrase catalytic core"/>
    <property type="match status" value="1"/>
</dbReference>
<dbReference type="AlphaFoldDB" id="A0A376DZB3"/>
<reference evidence="4 5" key="1">
    <citation type="submission" date="2018-06" db="EMBL/GenBank/DDBJ databases">
        <authorList>
            <consortium name="Pathogen Informatics"/>
            <person name="Doyle S."/>
        </authorList>
    </citation>
    <scope>NUCLEOTIDE SEQUENCE [LARGE SCALE GENOMIC DNA]</scope>
    <source>
        <strain evidence="4 5">NCTC13533</strain>
    </source>
</reference>
<keyword evidence="6" id="KW-1185">Reference proteome</keyword>
<evidence type="ECO:0000256" key="1">
    <source>
        <dbReference type="ARBA" id="ARBA00023125"/>
    </source>
</evidence>
<dbReference type="OrthoDB" id="1234317at2"/>
<evidence type="ECO:0000256" key="2">
    <source>
        <dbReference type="ARBA" id="ARBA00023172"/>
    </source>
</evidence>
<dbReference type="Proteomes" id="UP000273270">
    <property type="component" value="Chromosome"/>
</dbReference>
<evidence type="ECO:0000313" key="3">
    <source>
        <dbReference type="EMBL" id="AZA50338.1"/>
    </source>
</evidence>
<dbReference type="EMBL" id="UFVQ01000003">
    <property type="protein sequence ID" value="STC98757.1"/>
    <property type="molecule type" value="Genomic_DNA"/>
</dbReference>
<keyword evidence="2" id="KW-0233">DNA recombination</keyword>
<protein>
    <submittedName>
        <fullName evidence="4">Site-specific tyrosine recombinase XerD</fullName>
    </submittedName>
</protein>
<name>A0A376DZB3_CHRCU</name>
<evidence type="ECO:0000313" key="6">
    <source>
        <dbReference type="Proteomes" id="UP000273270"/>
    </source>
</evidence>
<dbReference type="GO" id="GO:0003677">
    <property type="term" value="F:DNA binding"/>
    <property type="evidence" value="ECO:0007669"/>
    <property type="project" value="UniProtKB-KW"/>
</dbReference>
<proteinExistence type="predicted"/>
<reference evidence="6" key="3">
    <citation type="submission" date="2018-11" db="EMBL/GenBank/DDBJ databases">
        <title>Proposal to divide the Flavobacteriaceae and reorganize its genera based on Amino Acid Identity values calculated from whole genome sequences.</title>
        <authorList>
            <person name="Nicholson A.C."/>
            <person name="Gulvik C.A."/>
            <person name="Whitney A.M."/>
            <person name="Humrighouse B.W."/>
            <person name="Bell M."/>
            <person name="Holmes B."/>
            <person name="Steigerwalt A.G."/>
            <person name="Villarma A."/>
            <person name="Sheth M."/>
            <person name="Batra D."/>
            <person name="Pryor J."/>
            <person name="Bernardet J.-F."/>
            <person name="Hugo C."/>
            <person name="Kampfer P."/>
            <person name="Newman J."/>
            <person name="McQuiston J.R."/>
        </authorList>
    </citation>
    <scope>NUCLEOTIDE SEQUENCE [LARGE SCALE GENOMIC DNA]</scope>
    <source>
        <strain evidence="6">G0188</strain>
    </source>
</reference>
<dbReference type="InterPro" id="IPR010998">
    <property type="entry name" value="Integrase_recombinase_N"/>
</dbReference>
<dbReference type="InterPro" id="IPR011010">
    <property type="entry name" value="DNA_brk_join_enz"/>
</dbReference>
<dbReference type="GO" id="GO:0006310">
    <property type="term" value="P:DNA recombination"/>
    <property type="evidence" value="ECO:0007669"/>
    <property type="project" value="UniProtKB-KW"/>
</dbReference>
<evidence type="ECO:0000313" key="4">
    <source>
        <dbReference type="EMBL" id="STC98757.1"/>
    </source>
</evidence>
<organism evidence="4 5">
    <name type="scientific">Chryseobacterium carnipullorum</name>
    <dbReference type="NCBI Taxonomy" id="1124835"/>
    <lineage>
        <taxon>Bacteria</taxon>
        <taxon>Pseudomonadati</taxon>
        <taxon>Bacteroidota</taxon>
        <taxon>Flavobacteriia</taxon>
        <taxon>Flavobacteriales</taxon>
        <taxon>Weeksellaceae</taxon>
        <taxon>Chryseobacterium group</taxon>
        <taxon>Chryseobacterium</taxon>
    </lineage>
</organism>
<gene>
    <name evidence="3" type="ORF">EG346_20100</name>
    <name evidence="4" type="ORF">NCTC13533_02655</name>
</gene>
<sequence>MESKDLDAAISIPKKQDGLFYVYLYNKVSQEVIKKYYKGINIDPDPKERLTAAEVYQKVLRSKLKTGWLPKTKLSSLPIFVPVNILINDALDVAIESMRKRLERKTIQCYSSTVRFFQEMTLIFKWDKTYLDEFKIEHVEQIMKSIASARKWSNNEYNKNITYIKAVFTELVNERYIKANPAHGIVSRKKQKRKGYETLTEKEQTKVIKHFKKMHPNFGIWIKTLYHTGMRPEELRNVKCYMVNLEHEYIQLNEMITGKS</sequence>
<dbReference type="EMBL" id="CP033920">
    <property type="protein sequence ID" value="AZA50338.1"/>
    <property type="molecule type" value="Genomic_DNA"/>
</dbReference>
<dbReference type="KEGG" id="ccau:EG346_20100"/>
<dbReference type="RefSeq" id="WP_123881035.1">
    <property type="nucleotide sequence ID" value="NZ_CP033920.1"/>
</dbReference>